<organism evidence="1 2">
    <name type="scientific">Eptatretus burgeri</name>
    <name type="common">Inshore hagfish</name>
    <dbReference type="NCBI Taxonomy" id="7764"/>
    <lineage>
        <taxon>Eukaryota</taxon>
        <taxon>Metazoa</taxon>
        <taxon>Chordata</taxon>
        <taxon>Craniata</taxon>
        <taxon>Vertebrata</taxon>
        <taxon>Cyclostomata</taxon>
        <taxon>Myxini</taxon>
        <taxon>Myxiniformes</taxon>
        <taxon>Myxinidae</taxon>
        <taxon>Eptatretinae</taxon>
        <taxon>Eptatretus</taxon>
    </lineage>
</organism>
<protein>
    <submittedName>
        <fullName evidence="1">Uncharacterized protein</fullName>
    </submittedName>
</protein>
<proteinExistence type="predicted"/>
<reference evidence="1" key="2">
    <citation type="submission" date="2025-09" db="UniProtKB">
        <authorList>
            <consortium name="Ensembl"/>
        </authorList>
    </citation>
    <scope>IDENTIFICATION</scope>
</reference>
<dbReference type="PROSITE" id="PS00050">
    <property type="entry name" value="RIBOSOMAL_L23"/>
    <property type="match status" value="1"/>
</dbReference>
<dbReference type="GO" id="GO:0019843">
    <property type="term" value="F:rRNA binding"/>
    <property type="evidence" value="ECO:0007669"/>
    <property type="project" value="InterPro"/>
</dbReference>
<dbReference type="Ensembl" id="ENSEBUT00000017314.1">
    <property type="protein sequence ID" value="ENSEBUP00000016739.1"/>
    <property type="gene ID" value="ENSEBUG00000010503.1"/>
</dbReference>
<dbReference type="Gene3D" id="3.30.70.330">
    <property type="match status" value="1"/>
</dbReference>
<dbReference type="AlphaFoldDB" id="A0A8C4QMM5"/>
<dbReference type="InterPro" id="IPR012677">
    <property type="entry name" value="Nucleotide-bd_a/b_plait_sf"/>
</dbReference>
<keyword evidence="2" id="KW-1185">Reference proteome</keyword>
<reference evidence="1" key="1">
    <citation type="submission" date="2025-08" db="UniProtKB">
        <authorList>
            <consortium name="Ensembl"/>
        </authorList>
    </citation>
    <scope>IDENTIFICATION</scope>
</reference>
<evidence type="ECO:0000313" key="2">
    <source>
        <dbReference type="Proteomes" id="UP000694388"/>
    </source>
</evidence>
<evidence type="ECO:0000313" key="1">
    <source>
        <dbReference type="Ensembl" id="ENSEBUP00000016739.1"/>
    </source>
</evidence>
<dbReference type="InterPro" id="IPR001014">
    <property type="entry name" value="Ribosomal_uL23_CS"/>
</dbReference>
<sequence>MLSNLLMWTRDWLWICRLERFWAERIETSMRNGAQPMIRPDGEKKAYVRLTPDFDALDVANKGIQMT</sequence>
<dbReference type="Proteomes" id="UP000694388">
    <property type="component" value="Unplaced"/>
</dbReference>
<name>A0A8C4QMM5_EPTBU</name>
<accession>A0A8C4QMM5</accession>